<feature type="region of interest" description="Disordered" evidence="1">
    <location>
        <begin position="54"/>
        <end position="85"/>
    </location>
</feature>
<dbReference type="RefSeq" id="WP_309236238.1">
    <property type="nucleotide sequence ID" value="NZ_JACHOS010000017.1"/>
</dbReference>
<keyword evidence="2" id="KW-0732">Signal</keyword>
<feature type="compositionally biased region" description="Acidic residues" evidence="1">
    <location>
        <begin position="59"/>
        <end position="69"/>
    </location>
</feature>
<protein>
    <submittedName>
        <fullName evidence="3">Uncharacterized protein</fullName>
    </submittedName>
</protein>
<gene>
    <name evidence="3" type="ORF">PUR21_03845</name>
</gene>
<evidence type="ECO:0000256" key="1">
    <source>
        <dbReference type="SAM" id="MobiDB-lite"/>
    </source>
</evidence>
<proteinExistence type="predicted"/>
<dbReference type="Proteomes" id="UP001404845">
    <property type="component" value="Unassembled WGS sequence"/>
</dbReference>
<organism evidence="3 4">
    <name type="scientific">Methylorubrum rhodesianum</name>
    <dbReference type="NCBI Taxonomy" id="29427"/>
    <lineage>
        <taxon>Bacteria</taxon>
        <taxon>Pseudomonadati</taxon>
        <taxon>Pseudomonadota</taxon>
        <taxon>Alphaproteobacteria</taxon>
        <taxon>Hyphomicrobiales</taxon>
        <taxon>Methylobacteriaceae</taxon>
        <taxon>Methylorubrum</taxon>
    </lineage>
</organism>
<sequence>MSGLTALLPVAPALAGASGFASAGLVPAVFGGTALLPVGPGFNGALPPVAPEVAGPEAVEPEAAGEADPADGRPGSVDLPDVGPVVVPEGGTALLPVGPGLAGASALASCGRPREPVGPLPDRALLPVGPALTGSDLTGSGFAEEAVADGSAGLPVTLGSAGRD</sequence>
<comment type="caution">
    <text evidence="3">The sequence shown here is derived from an EMBL/GenBank/DDBJ whole genome shotgun (WGS) entry which is preliminary data.</text>
</comment>
<feature type="chain" id="PRO_5047378444" evidence="2">
    <location>
        <begin position="24"/>
        <end position="164"/>
    </location>
</feature>
<evidence type="ECO:0000313" key="4">
    <source>
        <dbReference type="Proteomes" id="UP001404845"/>
    </source>
</evidence>
<evidence type="ECO:0000313" key="3">
    <source>
        <dbReference type="EMBL" id="MEN3226804.1"/>
    </source>
</evidence>
<name>A0ABU9Z641_9HYPH</name>
<accession>A0ABU9Z641</accession>
<feature type="signal peptide" evidence="2">
    <location>
        <begin position="1"/>
        <end position="23"/>
    </location>
</feature>
<reference evidence="3 4" key="1">
    <citation type="journal article" date="2023" name="PLoS ONE">
        <title>Complete genome assembly of Hawai'i environmental nontuberculous mycobacteria reveals unexpected co-isolation with methylobacteria.</title>
        <authorList>
            <person name="Hendrix J."/>
            <person name="Epperson L.E."/>
            <person name="Tong E.I."/>
            <person name="Chan Y.L."/>
            <person name="Hasan N.A."/>
            <person name="Dawrs S.N."/>
            <person name="Norton G.J."/>
            <person name="Virdi R."/>
            <person name="Crooks J.L."/>
            <person name="Chan E.D."/>
            <person name="Honda J.R."/>
            <person name="Strong M."/>
        </authorList>
    </citation>
    <scope>NUCLEOTIDE SEQUENCE [LARGE SCALE GENOMIC DNA]</scope>
    <source>
        <strain evidence="3 4">NJH_HI01</strain>
    </source>
</reference>
<dbReference type="EMBL" id="JAQYXL010000001">
    <property type="protein sequence ID" value="MEN3226804.1"/>
    <property type="molecule type" value="Genomic_DNA"/>
</dbReference>
<evidence type="ECO:0000256" key="2">
    <source>
        <dbReference type="SAM" id="SignalP"/>
    </source>
</evidence>
<keyword evidence="4" id="KW-1185">Reference proteome</keyword>
<feature type="compositionally biased region" description="Low complexity" evidence="1">
    <location>
        <begin position="70"/>
        <end position="85"/>
    </location>
</feature>